<dbReference type="GO" id="GO:0008017">
    <property type="term" value="F:microtubule binding"/>
    <property type="evidence" value="ECO:0007669"/>
    <property type="project" value="InterPro"/>
</dbReference>
<keyword evidence="7" id="KW-1185">Reference proteome</keyword>
<comment type="caution">
    <text evidence="6">The sequence shown here is derived from an EMBL/GenBank/DDBJ whole genome shotgun (WGS) entry which is preliminary data.</text>
</comment>
<feature type="domain" description="Kinesin motor" evidence="5">
    <location>
        <begin position="8"/>
        <end position="250"/>
    </location>
</feature>
<comment type="subcellular location">
    <subcellularLocation>
        <location evidence="1">Cytoplasm</location>
        <location evidence="1">Cytoskeleton</location>
    </subcellularLocation>
</comment>
<protein>
    <recommendedName>
        <fullName evidence="5">Kinesin motor domain-containing protein</fullName>
    </recommendedName>
</protein>
<evidence type="ECO:0000256" key="1">
    <source>
        <dbReference type="ARBA" id="ARBA00004245"/>
    </source>
</evidence>
<evidence type="ECO:0000313" key="6">
    <source>
        <dbReference type="EMBL" id="KAG6434066.1"/>
    </source>
</evidence>
<proteinExistence type="predicted"/>
<dbReference type="Proteomes" id="UP000298416">
    <property type="component" value="Unassembled WGS sequence"/>
</dbReference>
<evidence type="ECO:0000313" key="7">
    <source>
        <dbReference type="Proteomes" id="UP000298416"/>
    </source>
</evidence>
<evidence type="ECO:0000256" key="3">
    <source>
        <dbReference type="ARBA" id="ARBA00023175"/>
    </source>
</evidence>
<name>A0A8X9AAZ1_SALSN</name>
<dbReference type="Pfam" id="PF00225">
    <property type="entry name" value="Kinesin"/>
    <property type="match status" value="1"/>
</dbReference>
<dbReference type="InterPro" id="IPR036961">
    <property type="entry name" value="Kinesin_motor_dom_sf"/>
</dbReference>
<accession>A0A8X9AAZ1</accession>
<dbReference type="GO" id="GO:0005524">
    <property type="term" value="F:ATP binding"/>
    <property type="evidence" value="ECO:0007669"/>
    <property type="project" value="InterPro"/>
</dbReference>
<dbReference type="InterPro" id="IPR027417">
    <property type="entry name" value="P-loop_NTPase"/>
</dbReference>
<dbReference type="PANTHER" id="PTHR47970:SF32">
    <property type="entry name" value="KINESIN-LIKE PROTEIN KIN-5B"/>
    <property type="match status" value="1"/>
</dbReference>
<gene>
    <name evidence="6" type="ORF">SASPL_105687</name>
</gene>
<reference evidence="6" key="2">
    <citation type="submission" date="2020-08" db="EMBL/GenBank/DDBJ databases">
        <title>Plant Genome Project.</title>
        <authorList>
            <person name="Zhang R.-G."/>
        </authorList>
    </citation>
    <scope>NUCLEOTIDE SEQUENCE</scope>
    <source>
        <strain evidence="6">Huo1</strain>
        <tissue evidence="6">Leaf</tissue>
    </source>
</reference>
<evidence type="ECO:0000256" key="2">
    <source>
        <dbReference type="ARBA" id="ARBA00022490"/>
    </source>
</evidence>
<keyword evidence="3" id="KW-0505">Motor protein</keyword>
<dbReference type="InterPro" id="IPR047149">
    <property type="entry name" value="KIF11-like"/>
</dbReference>
<dbReference type="EMBL" id="PNBA02000002">
    <property type="protein sequence ID" value="KAG6434066.1"/>
    <property type="molecule type" value="Genomic_DNA"/>
</dbReference>
<dbReference type="GO" id="GO:0090307">
    <property type="term" value="P:mitotic spindle assembly"/>
    <property type="evidence" value="ECO:0007669"/>
    <property type="project" value="TreeGrafter"/>
</dbReference>
<reference evidence="6" key="1">
    <citation type="submission" date="2018-01" db="EMBL/GenBank/DDBJ databases">
        <authorList>
            <person name="Mao J.F."/>
        </authorList>
    </citation>
    <scope>NUCLEOTIDE SEQUENCE</scope>
    <source>
        <strain evidence="6">Huo1</strain>
        <tissue evidence="6">Leaf</tissue>
    </source>
</reference>
<dbReference type="InterPro" id="IPR001752">
    <property type="entry name" value="Kinesin_motor_dom"/>
</dbReference>
<sequence length="289" mass="32543">MAPSPAPFLTPRPKGGALIREVPIGIIIIQTRIKRGTCRLCFNAGRVVDRVFTFDKGFNCIAFAYRECGTGKTYPMNGDMRNKVRIYISQKIVGMLSNSILSYFWWGGELPTDAELWNGDITDMLAPEDQLKSTEDTPKKPTSLKEDGKGLVVVRGLEKEMVYSVNEIHNLLERGAARRRTSDTLLNKMIKLITFEEELIKCRKLNLIDLAGSENIYCSGIPECKFLKWIKVWGSCVVLHLVVCDAKVKLRGDEEKTRWKNLTALSVHPPDIQIGMRSMVKASKPHGID</sequence>
<evidence type="ECO:0000259" key="5">
    <source>
        <dbReference type="SMART" id="SM00129"/>
    </source>
</evidence>
<dbReference type="GO" id="GO:0005876">
    <property type="term" value="C:spindle microtubule"/>
    <property type="evidence" value="ECO:0007669"/>
    <property type="project" value="TreeGrafter"/>
</dbReference>
<dbReference type="GO" id="GO:0051231">
    <property type="term" value="P:spindle elongation"/>
    <property type="evidence" value="ECO:0007669"/>
    <property type="project" value="TreeGrafter"/>
</dbReference>
<dbReference type="AlphaFoldDB" id="A0A8X9AAZ1"/>
<dbReference type="GO" id="GO:0008574">
    <property type="term" value="F:plus-end-directed microtubule motor activity"/>
    <property type="evidence" value="ECO:0007669"/>
    <property type="project" value="TreeGrafter"/>
</dbReference>
<dbReference type="Gene3D" id="3.40.850.10">
    <property type="entry name" value="Kinesin motor domain"/>
    <property type="match status" value="1"/>
</dbReference>
<dbReference type="PANTHER" id="PTHR47970">
    <property type="entry name" value="KINESIN-LIKE PROTEIN KIF11"/>
    <property type="match status" value="1"/>
</dbReference>
<dbReference type="GO" id="GO:0007018">
    <property type="term" value="P:microtubule-based movement"/>
    <property type="evidence" value="ECO:0007669"/>
    <property type="project" value="InterPro"/>
</dbReference>
<dbReference type="GO" id="GO:0072686">
    <property type="term" value="C:mitotic spindle"/>
    <property type="evidence" value="ECO:0007669"/>
    <property type="project" value="TreeGrafter"/>
</dbReference>
<dbReference type="PRINTS" id="PR00380">
    <property type="entry name" value="KINESINHEAVY"/>
</dbReference>
<keyword evidence="2" id="KW-0963">Cytoplasm</keyword>
<dbReference type="SUPFAM" id="SSF52540">
    <property type="entry name" value="P-loop containing nucleoside triphosphate hydrolases"/>
    <property type="match status" value="1"/>
</dbReference>
<dbReference type="SMART" id="SM00129">
    <property type="entry name" value="KISc"/>
    <property type="match status" value="1"/>
</dbReference>
<organism evidence="6">
    <name type="scientific">Salvia splendens</name>
    <name type="common">Scarlet sage</name>
    <dbReference type="NCBI Taxonomy" id="180675"/>
    <lineage>
        <taxon>Eukaryota</taxon>
        <taxon>Viridiplantae</taxon>
        <taxon>Streptophyta</taxon>
        <taxon>Embryophyta</taxon>
        <taxon>Tracheophyta</taxon>
        <taxon>Spermatophyta</taxon>
        <taxon>Magnoliopsida</taxon>
        <taxon>eudicotyledons</taxon>
        <taxon>Gunneridae</taxon>
        <taxon>Pentapetalae</taxon>
        <taxon>asterids</taxon>
        <taxon>lamiids</taxon>
        <taxon>Lamiales</taxon>
        <taxon>Lamiaceae</taxon>
        <taxon>Nepetoideae</taxon>
        <taxon>Mentheae</taxon>
        <taxon>Salviinae</taxon>
        <taxon>Salvia</taxon>
        <taxon>Salvia subgen. Calosphace</taxon>
        <taxon>core Calosphace</taxon>
    </lineage>
</organism>
<keyword evidence="4" id="KW-0206">Cytoskeleton</keyword>
<evidence type="ECO:0000256" key="4">
    <source>
        <dbReference type="ARBA" id="ARBA00023212"/>
    </source>
</evidence>